<evidence type="ECO:0000313" key="3">
    <source>
        <dbReference type="Proteomes" id="UP000198956"/>
    </source>
</evidence>
<gene>
    <name evidence="1" type="ORF">K3F53_09325</name>
    <name evidence="2" type="ORF">SAMN04489735_106010</name>
</gene>
<dbReference type="InterPro" id="IPR010022">
    <property type="entry name" value="XkdX"/>
</dbReference>
<protein>
    <submittedName>
        <fullName evidence="2">Phage uncharacterized protein, XkdX family</fullName>
    </submittedName>
    <submittedName>
        <fullName evidence="1">XkdX family protein</fullName>
    </submittedName>
</protein>
<dbReference type="EMBL" id="CP080764">
    <property type="protein sequence ID" value="QYY44342.1"/>
    <property type="molecule type" value="Genomic_DNA"/>
</dbReference>
<evidence type="ECO:0000313" key="4">
    <source>
        <dbReference type="Proteomes" id="UP000826616"/>
    </source>
</evidence>
<dbReference type="AlphaFoldDB" id="A0A1G8FAB3"/>
<dbReference type="Pfam" id="PF09693">
    <property type="entry name" value="Phage_XkdX"/>
    <property type="match status" value="1"/>
</dbReference>
<evidence type="ECO:0000313" key="1">
    <source>
        <dbReference type="EMBL" id="QYY44342.1"/>
    </source>
</evidence>
<name>A0A1G8FAB3_ANETH</name>
<sequence>MSIWYSAVKMYFDEGFYTTDDVKVFVGAKWITADEYQQITNEPYSA</sequence>
<dbReference type="RefSeq" id="WP_082705979.1">
    <property type="nucleotide sequence ID" value="NZ_CP080764.1"/>
</dbReference>
<reference evidence="2 3" key="1">
    <citation type="submission" date="2016-10" db="EMBL/GenBank/DDBJ databases">
        <authorList>
            <person name="de Groot N.N."/>
        </authorList>
    </citation>
    <scope>NUCLEOTIDE SEQUENCE [LARGE SCALE GENOMIC DNA]</scope>
    <source>
        <strain evidence="2 3">L 420-91</strain>
    </source>
</reference>
<organism evidence="2 3">
    <name type="scientific">Aneurinibacillus thermoaerophilus</name>
    <dbReference type="NCBI Taxonomy" id="143495"/>
    <lineage>
        <taxon>Bacteria</taxon>
        <taxon>Bacillati</taxon>
        <taxon>Bacillota</taxon>
        <taxon>Bacilli</taxon>
        <taxon>Bacillales</taxon>
        <taxon>Paenibacillaceae</taxon>
        <taxon>Aneurinibacillus group</taxon>
        <taxon>Aneurinibacillus</taxon>
    </lineage>
</organism>
<keyword evidence="4" id="KW-1185">Reference proteome</keyword>
<accession>A0A1G8FAB3</accession>
<dbReference type="GeneID" id="97141567"/>
<dbReference type="EMBL" id="FNDE01000060">
    <property type="protein sequence ID" value="SDH79052.1"/>
    <property type="molecule type" value="Genomic_DNA"/>
</dbReference>
<dbReference type="NCBIfam" id="TIGR01669">
    <property type="entry name" value="phage_XkdX"/>
    <property type="match status" value="1"/>
</dbReference>
<evidence type="ECO:0000313" key="2">
    <source>
        <dbReference type="EMBL" id="SDH79052.1"/>
    </source>
</evidence>
<dbReference type="Proteomes" id="UP000826616">
    <property type="component" value="Chromosome"/>
</dbReference>
<reference evidence="1 4" key="2">
    <citation type="submission" date="2021-08" db="EMBL/GenBank/DDBJ databases">
        <title>Complete genome sequence of the strain Aneurinibacillus thermoaerophilus CCM 8960.</title>
        <authorList>
            <person name="Musilova J."/>
            <person name="Kourilova X."/>
            <person name="Pernicova I."/>
            <person name="Bezdicek M."/>
            <person name="Lengerova M."/>
            <person name="Obruca S."/>
            <person name="Sedlar K."/>
        </authorList>
    </citation>
    <scope>NUCLEOTIDE SEQUENCE [LARGE SCALE GENOMIC DNA]</scope>
    <source>
        <strain evidence="1 4">CCM 8960</strain>
    </source>
</reference>
<dbReference type="Proteomes" id="UP000198956">
    <property type="component" value="Unassembled WGS sequence"/>
</dbReference>
<proteinExistence type="predicted"/>
<dbReference type="OrthoDB" id="1925295at2"/>